<proteinExistence type="predicted"/>
<reference evidence="2 3" key="1">
    <citation type="submission" date="2011-08" db="EMBL/GenBank/DDBJ databases">
        <title>The Genome Sequence of Plasmodium vivax India VII.</title>
        <authorList>
            <consortium name="The Broad Institute Genome Sequencing Platform"/>
            <consortium name="The Broad Institute Genome Sequencing Center for Infectious Disease"/>
            <person name="Neafsey D."/>
            <person name="Carlton J."/>
            <person name="Barnwell J."/>
            <person name="Collins W."/>
            <person name="Escalante A."/>
            <person name="Mullikin J."/>
            <person name="Saul A."/>
            <person name="Guigo R."/>
            <person name="Camara F."/>
            <person name="Young S.K."/>
            <person name="Zeng Q."/>
            <person name="Gargeya S."/>
            <person name="Fitzgerald M."/>
            <person name="Haas B."/>
            <person name="Abouelleil A."/>
            <person name="Alvarado L."/>
            <person name="Arachchi H.M."/>
            <person name="Berlin A."/>
            <person name="Brown A."/>
            <person name="Chapman S.B."/>
            <person name="Chen Z."/>
            <person name="Dunbar C."/>
            <person name="Freedman E."/>
            <person name="Gearin G."/>
            <person name="Gellesch M."/>
            <person name="Goldberg J."/>
            <person name="Griggs A."/>
            <person name="Gujja S."/>
            <person name="Heiman D."/>
            <person name="Howarth C."/>
            <person name="Larson L."/>
            <person name="Lui A."/>
            <person name="MacDonald P.J.P."/>
            <person name="Montmayeur A."/>
            <person name="Murphy C."/>
            <person name="Neiman D."/>
            <person name="Pearson M."/>
            <person name="Priest M."/>
            <person name="Roberts A."/>
            <person name="Saif S."/>
            <person name="Shea T."/>
            <person name="Shenoy N."/>
            <person name="Sisk P."/>
            <person name="Stolte C."/>
            <person name="Sykes S."/>
            <person name="Wortman J."/>
            <person name="Nusbaum C."/>
            <person name="Birren B."/>
        </authorList>
    </citation>
    <scope>NUCLEOTIDE SEQUENCE [LARGE SCALE GENOMIC DNA]</scope>
    <source>
        <strain evidence="2 3">India VII</strain>
    </source>
</reference>
<dbReference type="EMBL" id="KQ234315">
    <property type="protein sequence ID" value="KMZ79864.1"/>
    <property type="molecule type" value="Genomic_DNA"/>
</dbReference>
<feature type="compositionally biased region" description="Polar residues" evidence="1">
    <location>
        <begin position="52"/>
        <end position="65"/>
    </location>
</feature>
<feature type="region of interest" description="Disordered" evidence="1">
    <location>
        <begin position="52"/>
        <end position="71"/>
    </location>
</feature>
<dbReference type="Proteomes" id="UP000053562">
    <property type="component" value="Unassembled WGS sequence"/>
</dbReference>
<evidence type="ECO:0000313" key="3">
    <source>
        <dbReference type="Proteomes" id="UP000053562"/>
    </source>
</evidence>
<dbReference type="AlphaFoldDB" id="A0A0J9SAN2"/>
<sequence length="71" mass="8278">MDNIENQSGKKYEYLSNNYDTVYNETEEERDAMSKNYHSGMNYSYGQNLLNKSNGTSITAKNTTPPWRKKN</sequence>
<name>A0A0J9SAN2_PLAVI</name>
<organism evidence="2 3">
    <name type="scientific">Plasmodium vivax India VII</name>
    <dbReference type="NCBI Taxonomy" id="1077284"/>
    <lineage>
        <taxon>Eukaryota</taxon>
        <taxon>Sar</taxon>
        <taxon>Alveolata</taxon>
        <taxon>Apicomplexa</taxon>
        <taxon>Aconoidasida</taxon>
        <taxon>Haemosporida</taxon>
        <taxon>Plasmodiidae</taxon>
        <taxon>Plasmodium</taxon>
        <taxon>Plasmodium (Plasmodium)</taxon>
    </lineage>
</organism>
<evidence type="ECO:0000313" key="2">
    <source>
        <dbReference type="EMBL" id="KMZ79864.1"/>
    </source>
</evidence>
<protein>
    <submittedName>
        <fullName evidence="2">Uncharacterized protein</fullName>
    </submittedName>
</protein>
<gene>
    <name evidence="2" type="ORF">PVIIG_06562</name>
</gene>
<evidence type="ECO:0000256" key="1">
    <source>
        <dbReference type="SAM" id="MobiDB-lite"/>
    </source>
</evidence>
<accession>A0A0J9SAN2</accession>